<reference evidence="5" key="1">
    <citation type="submission" date="2021-03" db="EMBL/GenBank/DDBJ databases">
        <authorList>
            <person name="Tran Van P."/>
        </authorList>
    </citation>
    <scope>NUCLEOTIDE SEQUENCE</scope>
</reference>
<evidence type="ECO:0000256" key="2">
    <source>
        <dbReference type="ARBA" id="ARBA00023242"/>
    </source>
</evidence>
<gene>
    <name evidence="5" type="ORF">TPAB3V08_LOCUS12485</name>
</gene>
<accession>A0ABN7PCM1</accession>
<organism evidence="5 6">
    <name type="scientific">Timema podura</name>
    <name type="common">Walking stick</name>
    <dbReference type="NCBI Taxonomy" id="61482"/>
    <lineage>
        <taxon>Eukaryota</taxon>
        <taxon>Metazoa</taxon>
        <taxon>Ecdysozoa</taxon>
        <taxon>Arthropoda</taxon>
        <taxon>Hexapoda</taxon>
        <taxon>Insecta</taxon>
        <taxon>Pterygota</taxon>
        <taxon>Neoptera</taxon>
        <taxon>Polyneoptera</taxon>
        <taxon>Phasmatodea</taxon>
        <taxon>Timematodea</taxon>
        <taxon>Timematoidea</taxon>
        <taxon>Timematidae</taxon>
        <taxon>Timema</taxon>
    </lineage>
</organism>
<keyword evidence="6" id="KW-1185">Reference proteome</keyword>
<evidence type="ECO:0000313" key="5">
    <source>
        <dbReference type="EMBL" id="CAG2065541.1"/>
    </source>
</evidence>
<protein>
    <recommendedName>
        <fullName evidence="4">Ribosomal eL28/Mak16 domain-containing protein</fullName>
    </recommendedName>
</protein>
<evidence type="ECO:0000313" key="6">
    <source>
        <dbReference type="Proteomes" id="UP001153148"/>
    </source>
</evidence>
<dbReference type="Gene3D" id="3.30.390.110">
    <property type="match status" value="1"/>
</dbReference>
<dbReference type="InterPro" id="IPR029004">
    <property type="entry name" value="Ribosomal_eL28/Mak16"/>
</dbReference>
<dbReference type="PANTHER" id="PTHR23405:SF4">
    <property type="entry name" value="PROTEIN MAK16 HOMOLOG"/>
    <property type="match status" value="1"/>
</dbReference>
<comment type="caution">
    <text evidence="5">The sequence shown here is derived from an EMBL/GenBank/DDBJ whole genome shotgun (WGS) entry which is preliminary data.</text>
</comment>
<proteinExistence type="predicted"/>
<keyword evidence="3" id="KW-0812">Transmembrane</keyword>
<evidence type="ECO:0000259" key="4">
    <source>
        <dbReference type="Pfam" id="PF01778"/>
    </source>
</evidence>
<dbReference type="PANTHER" id="PTHR23405">
    <property type="entry name" value="MAINTENANCE OF KILLER 16 MAK16 PROTEIN-RELATED"/>
    <property type="match status" value="1"/>
</dbReference>
<dbReference type="Proteomes" id="UP001153148">
    <property type="component" value="Unassembled WGS sequence"/>
</dbReference>
<keyword evidence="3" id="KW-0472">Membrane</keyword>
<feature type="domain" description="Ribosomal eL28/Mak16" evidence="4">
    <location>
        <begin position="67"/>
        <end position="119"/>
    </location>
</feature>
<keyword evidence="3" id="KW-1133">Transmembrane helix</keyword>
<name>A0ABN7PCM1_TIMPD</name>
<dbReference type="Pfam" id="PF01778">
    <property type="entry name" value="Ribosomal_L28e"/>
    <property type="match status" value="1"/>
</dbReference>
<sequence length="188" mass="21219">MDGAHWHRLHGAGDTEPSMLLARGRAPQYFDSSEHSSSKILPGQDLQTFSQSSPLPTFKRASQAAKVVWSIINTSFCSFKVNTKTQRLCRNEYNLTGLCSRLSCPLANSQYATCSRGEGDYLPLHEDDRKVDKPISWYIEGNIAYIYCYIVIFILCRLATFVASSCGRQFFYEAGGLEQIQTQPRENK</sequence>
<comment type="subcellular location">
    <subcellularLocation>
        <location evidence="1">Nucleus</location>
    </subcellularLocation>
</comment>
<evidence type="ECO:0000256" key="3">
    <source>
        <dbReference type="SAM" id="Phobius"/>
    </source>
</evidence>
<keyword evidence="2" id="KW-0539">Nucleus</keyword>
<dbReference type="EMBL" id="CAJPIN010044187">
    <property type="protein sequence ID" value="CAG2065541.1"/>
    <property type="molecule type" value="Genomic_DNA"/>
</dbReference>
<feature type="transmembrane region" description="Helical" evidence="3">
    <location>
        <begin position="144"/>
        <end position="163"/>
    </location>
</feature>
<evidence type="ECO:0000256" key="1">
    <source>
        <dbReference type="ARBA" id="ARBA00004123"/>
    </source>
</evidence>